<keyword evidence="8 17" id="KW-0479">Metal-binding</keyword>
<name>A0A1M6UAL5_9BURK</name>
<dbReference type="NCBIfam" id="TIGR02866">
    <property type="entry name" value="CoxB"/>
    <property type="match status" value="1"/>
</dbReference>
<evidence type="ECO:0000256" key="9">
    <source>
        <dbReference type="ARBA" id="ARBA00022982"/>
    </source>
</evidence>
<evidence type="ECO:0000313" key="23">
    <source>
        <dbReference type="Proteomes" id="UP000184395"/>
    </source>
</evidence>
<evidence type="ECO:0000256" key="11">
    <source>
        <dbReference type="ARBA" id="ARBA00023004"/>
    </source>
</evidence>
<dbReference type="STRING" id="169427.SAMN05192548_103165"/>
<evidence type="ECO:0000256" key="16">
    <source>
        <dbReference type="ARBA" id="ARBA00047816"/>
    </source>
</evidence>
<dbReference type="GO" id="GO:0042597">
    <property type="term" value="C:periplasmic space"/>
    <property type="evidence" value="ECO:0007669"/>
    <property type="project" value="UniProtKB-SubCell"/>
</dbReference>
<evidence type="ECO:0000256" key="14">
    <source>
        <dbReference type="ARBA" id="ARBA00024688"/>
    </source>
</evidence>
<dbReference type="PANTHER" id="PTHR22888:SF9">
    <property type="entry name" value="CYTOCHROME C OXIDASE SUBUNIT 2"/>
    <property type="match status" value="1"/>
</dbReference>
<evidence type="ECO:0000256" key="5">
    <source>
        <dbReference type="ARBA" id="ARBA00022617"/>
    </source>
</evidence>
<evidence type="ECO:0000256" key="12">
    <source>
        <dbReference type="ARBA" id="ARBA00023008"/>
    </source>
</evidence>
<gene>
    <name evidence="22" type="ORF">SAMN05192548_103165</name>
</gene>
<evidence type="ECO:0000256" key="13">
    <source>
        <dbReference type="ARBA" id="ARBA00023136"/>
    </source>
</evidence>
<proteinExistence type="inferred from homology"/>
<dbReference type="GO" id="GO:0004129">
    <property type="term" value="F:cytochrome-c oxidase activity"/>
    <property type="evidence" value="ECO:0007669"/>
    <property type="project" value="UniProtKB-EC"/>
</dbReference>
<dbReference type="RefSeq" id="WP_083083779.1">
    <property type="nucleotide sequence ID" value="NZ_CADFGY010000024.1"/>
</dbReference>
<dbReference type="SUPFAM" id="SSF46626">
    <property type="entry name" value="Cytochrome c"/>
    <property type="match status" value="1"/>
</dbReference>
<evidence type="ECO:0000256" key="6">
    <source>
        <dbReference type="ARBA" id="ARBA00022660"/>
    </source>
</evidence>
<dbReference type="AlphaFoldDB" id="A0A1M6UAL5"/>
<keyword evidence="5 17" id="KW-0349">Heme</keyword>
<dbReference type="GO" id="GO:0016491">
    <property type="term" value="F:oxidoreductase activity"/>
    <property type="evidence" value="ECO:0007669"/>
    <property type="project" value="InterPro"/>
</dbReference>
<keyword evidence="6" id="KW-0679">Respiratory chain</keyword>
<dbReference type="InterPro" id="IPR008972">
    <property type="entry name" value="Cupredoxin"/>
</dbReference>
<reference evidence="22 23" key="1">
    <citation type="submission" date="2016-11" db="EMBL/GenBank/DDBJ databases">
        <authorList>
            <person name="Jaros S."/>
            <person name="Januszkiewicz K."/>
            <person name="Wedrychowicz H."/>
        </authorList>
    </citation>
    <scope>NUCLEOTIDE SEQUENCE [LARGE SCALE GENOMIC DNA]</scope>
    <source>
        <strain evidence="22 23">LMG 20594</strain>
    </source>
</reference>
<accession>A0A1M6UAL5</accession>
<evidence type="ECO:0000256" key="18">
    <source>
        <dbReference type="SAM" id="Phobius"/>
    </source>
</evidence>
<keyword evidence="9" id="KW-0249">Electron transport</keyword>
<keyword evidence="12" id="KW-0186">Copper</keyword>
<dbReference type="GO" id="GO:0005507">
    <property type="term" value="F:copper ion binding"/>
    <property type="evidence" value="ECO:0007669"/>
    <property type="project" value="InterPro"/>
</dbReference>
<keyword evidence="13 18" id="KW-0472">Membrane</keyword>
<comment type="function">
    <text evidence="14">Subunits I and II form the functional core of the enzyme complex. Electrons originating in cytochrome c are transferred via heme a and Cu(A) to the binuclear center formed by heme a3 and Cu(B).</text>
</comment>
<dbReference type="PROSITE" id="PS00078">
    <property type="entry name" value="COX2"/>
    <property type="match status" value="1"/>
</dbReference>
<comment type="similarity">
    <text evidence="3">Belongs to the cytochrome c oxidase subunit 2 family.</text>
</comment>
<comment type="subcellular location">
    <subcellularLocation>
        <location evidence="1">Membrane</location>
        <topology evidence="1">Multi-pass membrane protein</topology>
    </subcellularLocation>
    <subcellularLocation>
        <location evidence="2">Periplasm</location>
    </subcellularLocation>
</comment>
<dbReference type="InterPro" id="IPR009056">
    <property type="entry name" value="Cyt_c-like_dom"/>
</dbReference>
<feature type="domain" description="Cytochrome oxidase subunit II copper A binding" evidence="20">
    <location>
        <begin position="135"/>
        <end position="252"/>
    </location>
</feature>
<dbReference type="GO" id="GO:0020037">
    <property type="term" value="F:heme binding"/>
    <property type="evidence" value="ECO:0007669"/>
    <property type="project" value="InterPro"/>
</dbReference>
<dbReference type="Pfam" id="PF00034">
    <property type="entry name" value="Cytochrom_C"/>
    <property type="match status" value="1"/>
</dbReference>
<dbReference type="InterPro" id="IPR001505">
    <property type="entry name" value="Copper_CuA"/>
</dbReference>
<dbReference type="Gene3D" id="2.60.40.420">
    <property type="entry name" value="Cupredoxins - blue copper proteins"/>
    <property type="match status" value="1"/>
</dbReference>
<evidence type="ECO:0000256" key="2">
    <source>
        <dbReference type="ARBA" id="ARBA00004418"/>
    </source>
</evidence>
<keyword evidence="19" id="KW-0732">Signal</keyword>
<evidence type="ECO:0000256" key="10">
    <source>
        <dbReference type="ARBA" id="ARBA00022989"/>
    </source>
</evidence>
<evidence type="ECO:0000256" key="8">
    <source>
        <dbReference type="ARBA" id="ARBA00022723"/>
    </source>
</evidence>
<protein>
    <recommendedName>
        <fullName evidence="15">Cytochrome aa3 subunit 2</fullName>
    </recommendedName>
</protein>
<dbReference type="SUPFAM" id="SSF49503">
    <property type="entry name" value="Cupredoxins"/>
    <property type="match status" value="1"/>
</dbReference>
<evidence type="ECO:0000313" key="22">
    <source>
        <dbReference type="EMBL" id="SHK66209.1"/>
    </source>
</evidence>
<dbReference type="InterPro" id="IPR036909">
    <property type="entry name" value="Cyt_c-like_dom_sf"/>
</dbReference>
<evidence type="ECO:0000256" key="15">
    <source>
        <dbReference type="ARBA" id="ARBA00031399"/>
    </source>
</evidence>
<keyword evidence="7 18" id="KW-0812">Transmembrane</keyword>
<feature type="domain" description="Cytochrome c" evidence="21">
    <location>
        <begin position="266"/>
        <end position="356"/>
    </location>
</feature>
<dbReference type="GO" id="GO:0016020">
    <property type="term" value="C:membrane"/>
    <property type="evidence" value="ECO:0007669"/>
    <property type="project" value="UniProtKB-SubCell"/>
</dbReference>
<dbReference type="PANTHER" id="PTHR22888">
    <property type="entry name" value="CYTOCHROME C OXIDASE, SUBUNIT II"/>
    <property type="match status" value="1"/>
</dbReference>
<evidence type="ECO:0000256" key="17">
    <source>
        <dbReference type="PROSITE-ProRule" id="PRU00433"/>
    </source>
</evidence>
<evidence type="ECO:0000256" key="3">
    <source>
        <dbReference type="ARBA" id="ARBA00007866"/>
    </source>
</evidence>
<dbReference type="InterPro" id="IPR002429">
    <property type="entry name" value="CcO_II-like_C"/>
</dbReference>
<organism evidence="22 23">
    <name type="scientific">Paraburkholderia terricola</name>
    <dbReference type="NCBI Taxonomy" id="169427"/>
    <lineage>
        <taxon>Bacteria</taxon>
        <taxon>Pseudomonadati</taxon>
        <taxon>Pseudomonadota</taxon>
        <taxon>Betaproteobacteria</taxon>
        <taxon>Burkholderiales</taxon>
        <taxon>Burkholderiaceae</taxon>
        <taxon>Paraburkholderia</taxon>
    </lineage>
</organism>
<comment type="catalytic activity">
    <reaction evidence="16">
        <text>4 Fe(II)-[cytochrome c] + O2 + 8 H(+)(in) = 4 Fe(III)-[cytochrome c] + 2 H2O + 4 H(+)(out)</text>
        <dbReference type="Rhea" id="RHEA:11436"/>
        <dbReference type="Rhea" id="RHEA-COMP:10350"/>
        <dbReference type="Rhea" id="RHEA-COMP:14399"/>
        <dbReference type="ChEBI" id="CHEBI:15377"/>
        <dbReference type="ChEBI" id="CHEBI:15378"/>
        <dbReference type="ChEBI" id="CHEBI:15379"/>
        <dbReference type="ChEBI" id="CHEBI:29033"/>
        <dbReference type="ChEBI" id="CHEBI:29034"/>
        <dbReference type="EC" id="7.1.1.9"/>
    </reaction>
</comment>
<evidence type="ECO:0000256" key="19">
    <source>
        <dbReference type="SAM" id="SignalP"/>
    </source>
</evidence>
<dbReference type="PROSITE" id="PS50857">
    <property type="entry name" value="COX2_CUA"/>
    <property type="match status" value="1"/>
</dbReference>
<dbReference type="EMBL" id="FRAB01000031">
    <property type="protein sequence ID" value="SHK66209.1"/>
    <property type="molecule type" value="Genomic_DNA"/>
</dbReference>
<evidence type="ECO:0000256" key="1">
    <source>
        <dbReference type="ARBA" id="ARBA00004141"/>
    </source>
</evidence>
<keyword evidence="10 18" id="KW-1133">Transmembrane helix</keyword>
<evidence type="ECO:0000259" key="20">
    <source>
        <dbReference type="PROSITE" id="PS50857"/>
    </source>
</evidence>
<dbReference type="InterPro" id="IPR034236">
    <property type="entry name" value="CuRO_CcO_Caa3_II"/>
</dbReference>
<dbReference type="GO" id="GO:0042773">
    <property type="term" value="P:ATP synthesis coupled electron transport"/>
    <property type="evidence" value="ECO:0007669"/>
    <property type="project" value="TreeGrafter"/>
</dbReference>
<dbReference type="OrthoDB" id="9773456at2"/>
<dbReference type="InterPro" id="IPR014222">
    <property type="entry name" value="Cyt_c_oxidase_su2"/>
</dbReference>
<dbReference type="Pfam" id="PF00116">
    <property type="entry name" value="COX2"/>
    <property type="match status" value="1"/>
</dbReference>
<feature type="transmembrane region" description="Helical" evidence="18">
    <location>
        <begin position="103"/>
        <end position="124"/>
    </location>
</feature>
<feature type="signal peptide" evidence="19">
    <location>
        <begin position="1"/>
        <end position="36"/>
    </location>
</feature>
<keyword evidence="4" id="KW-0813">Transport</keyword>
<feature type="chain" id="PRO_5009921306" description="Cytochrome aa3 subunit 2" evidence="19">
    <location>
        <begin position="37"/>
        <end position="356"/>
    </location>
</feature>
<sequence>MQRALPTRSNGIRASRDACARATPAALAWVASTAHASPTAPLNYFLHAAGPAAAPTMRLGWALTAIAVCVTLIVAGLLIGAIARKRPAVPSDSLDAEAGGMRWIYVGTGVSSLVLFAMLVYVLVTLESVASPAAHPQLTITVTAYDWWWKVDYADDPDPARNFSTANEIHIPVGEPVKVQLKSADVVHAFWVPQLAGKTQTIPGQTNEQWIQADHAGVYRGQCSQFCGAQHAHMAFEVVAQNAADFNAWRDAQGRPAAPVSDRGDPALAAGRHLFAERCAGCHMIRGTDAAGLQAPDLTHLGSRRTIAAGALTNTPDHLLDWIQHAQRIKPEALMPNIALTTGDAAALSAYLATLR</sequence>
<dbReference type="InterPro" id="IPR045187">
    <property type="entry name" value="CcO_II"/>
</dbReference>
<dbReference type="PROSITE" id="PS51007">
    <property type="entry name" value="CYTC"/>
    <property type="match status" value="1"/>
</dbReference>
<evidence type="ECO:0000259" key="21">
    <source>
        <dbReference type="PROSITE" id="PS51007"/>
    </source>
</evidence>
<evidence type="ECO:0000256" key="4">
    <source>
        <dbReference type="ARBA" id="ARBA00022448"/>
    </source>
</evidence>
<feature type="transmembrane region" description="Helical" evidence="18">
    <location>
        <begin position="60"/>
        <end position="82"/>
    </location>
</feature>
<dbReference type="CDD" id="cd04213">
    <property type="entry name" value="CuRO_CcO_Caa3_II"/>
    <property type="match status" value="1"/>
</dbReference>
<dbReference type="Proteomes" id="UP000184395">
    <property type="component" value="Unassembled WGS sequence"/>
</dbReference>
<evidence type="ECO:0000256" key="7">
    <source>
        <dbReference type="ARBA" id="ARBA00022692"/>
    </source>
</evidence>
<keyword evidence="11 17" id="KW-0408">Iron</keyword>